<feature type="transmembrane region" description="Helical" evidence="6">
    <location>
        <begin position="212"/>
        <end position="235"/>
    </location>
</feature>
<protein>
    <submittedName>
        <fullName evidence="7">AI-2E family transporter</fullName>
    </submittedName>
</protein>
<comment type="caution">
    <text evidence="7">The sequence shown here is derived from an EMBL/GenBank/DDBJ whole genome shotgun (WGS) entry which is preliminary data.</text>
</comment>
<evidence type="ECO:0000313" key="7">
    <source>
        <dbReference type="EMBL" id="NIR76379.1"/>
    </source>
</evidence>
<evidence type="ECO:0000256" key="2">
    <source>
        <dbReference type="ARBA" id="ARBA00009773"/>
    </source>
</evidence>
<evidence type="ECO:0000256" key="5">
    <source>
        <dbReference type="ARBA" id="ARBA00023136"/>
    </source>
</evidence>
<feature type="transmembrane region" description="Helical" evidence="6">
    <location>
        <begin position="241"/>
        <end position="263"/>
    </location>
</feature>
<evidence type="ECO:0000256" key="3">
    <source>
        <dbReference type="ARBA" id="ARBA00022692"/>
    </source>
</evidence>
<reference evidence="7 8" key="1">
    <citation type="submission" date="2020-01" db="EMBL/GenBank/DDBJ databases">
        <title>Genomes assembled from Gulf of Kutch pelagic sediment metagenomes.</title>
        <authorList>
            <person name="Chandrashekar M."/>
            <person name="Mahajan M.S."/>
            <person name="Dave K.J."/>
            <person name="Vatsa P."/>
            <person name="Nathani N.M."/>
        </authorList>
    </citation>
    <scope>NUCLEOTIDE SEQUENCE [LARGE SCALE GENOMIC DNA]</scope>
    <source>
        <strain evidence="7">KS3-K002</strain>
    </source>
</reference>
<evidence type="ECO:0000256" key="1">
    <source>
        <dbReference type="ARBA" id="ARBA00004141"/>
    </source>
</evidence>
<sequence>MSKTGIDPERFRKGFLLLLVVAITLLFYYMIAAFVKALLLAAILAGLSNPLYQWFLKLFRGREAAASAVTIIIIVFVVLLPVSGFLGILVSQAIKISQQVVPWVQQQVQQPSQLDSWLQKVPILARLEPYQDQIISKIGQLASNLGRFLIDSLAATTRGTAVFFFHLFVMLYAMFFFLMDGPLLLRRVLYYMPLAPEDEERMVDRFVSVSRATIKGTLVIGILQGGLAGLAFWVVGIEGSVFWGTIMAVLSIIPGVGTALIWVPAVVYLLAVGRVGAGIGLFVWCAAVVGTVDNVIRPWLVGKDTKMPDLLILLGTLGGLIIFGAVGIIIGPIIAALFVTIWDIYGAAFKGVLPEAPTVVGQGENNADA</sequence>
<dbReference type="Pfam" id="PF01594">
    <property type="entry name" value="AI-2E_transport"/>
    <property type="match status" value="1"/>
</dbReference>
<organism evidence="7 8">
    <name type="scientific">Candidatus Kutchimonas denitrificans</name>
    <dbReference type="NCBI Taxonomy" id="3056748"/>
    <lineage>
        <taxon>Bacteria</taxon>
        <taxon>Pseudomonadati</taxon>
        <taxon>Gemmatimonadota</taxon>
        <taxon>Gemmatimonadia</taxon>
        <taxon>Candidatus Palauibacterales</taxon>
        <taxon>Candidatus Palauibacteraceae</taxon>
        <taxon>Candidatus Kutchimonas</taxon>
    </lineage>
</organism>
<name>A0AAE5CDR3_9BACT</name>
<feature type="transmembrane region" description="Helical" evidence="6">
    <location>
        <begin position="163"/>
        <end position="185"/>
    </location>
</feature>
<accession>A0AAE5CDR3</accession>
<dbReference type="EMBL" id="JAACAK010000125">
    <property type="protein sequence ID" value="NIR76379.1"/>
    <property type="molecule type" value="Genomic_DNA"/>
</dbReference>
<dbReference type="Proteomes" id="UP000702544">
    <property type="component" value="Unassembled WGS sequence"/>
</dbReference>
<dbReference type="PANTHER" id="PTHR21716:SF4">
    <property type="entry name" value="TRANSMEMBRANE PROTEIN 245"/>
    <property type="match status" value="1"/>
</dbReference>
<dbReference type="PANTHER" id="PTHR21716">
    <property type="entry name" value="TRANSMEMBRANE PROTEIN"/>
    <property type="match status" value="1"/>
</dbReference>
<keyword evidence="3 6" id="KW-0812">Transmembrane</keyword>
<proteinExistence type="inferred from homology"/>
<evidence type="ECO:0000313" key="8">
    <source>
        <dbReference type="Proteomes" id="UP000702544"/>
    </source>
</evidence>
<gene>
    <name evidence="7" type="ORF">GWO12_14910</name>
</gene>
<feature type="transmembrane region" description="Helical" evidence="6">
    <location>
        <begin position="275"/>
        <end position="292"/>
    </location>
</feature>
<feature type="transmembrane region" description="Helical" evidence="6">
    <location>
        <begin position="68"/>
        <end position="94"/>
    </location>
</feature>
<comment type="similarity">
    <text evidence="2">Belongs to the autoinducer-2 exporter (AI-2E) (TC 2.A.86) family.</text>
</comment>
<evidence type="ECO:0000256" key="4">
    <source>
        <dbReference type="ARBA" id="ARBA00022989"/>
    </source>
</evidence>
<dbReference type="GO" id="GO:0016020">
    <property type="term" value="C:membrane"/>
    <property type="evidence" value="ECO:0007669"/>
    <property type="project" value="UniProtKB-SubCell"/>
</dbReference>
<comment type="subcellular location">
    <subcellularLocation>
        <location evidence="1">Membrane</location>
        <topology evidence="1">Multi-pass membrane protein</topology>
    </subcellularLocation>
</comment>
<evidence type="ECO:0000256" key="6">
    <source>
        <dbReference type="SAM" id="Phobius"/>
    </source>
</evidence>
<feature type="transmembrane region" description="Helical" evidence="6">
    <location>
        <begin position="12"/>
        <end position="31"/>
    </location>
</feature>
<feature type="transmembrane region" description="Helical" evidence="6">
    <location>
        <begin position="312"/>
        <end position="342"/>
    </location>
</feature>
<dbReference type="AlphaFoldDB" id="A0AAE5CDR3"/>
<keyword evidence="5 6" id="KW-0472">Membrane</keyword>
<dbReference type="InterPro" id="IPR002549">
    <property type="entry name" value="AI-2E-like"/>
</dbReference>
<keyword evidence="4 6" id="KW-1133">Transmembrane helix</keyword>